<evidence type="ECO:0000313" key="2">
    <source>
        <dbReference type="EMBL" id="KAH7084333.1"/>
    </source>
</evidence>
<gene>
    <name evidence="2" type="ORF">FB567DRAFT_79762</name>
</gene>
<feature type="transmembrane region" description="Helical" evidence="1">
    <location>
        <begin position="12"/>
        <end position="32"/>
    </location>
</feature>
<keyword evidence="1" id="KW-0472">Membrane</keyword>
<dbReference type="OrthoDB" id="3785581at2759"/>
<sequence>MPEFVITSSQLFRVTSAVSSLVLVALSIATFYKTGHAFKSIAVHFPADTYPWYGPQLSWPPKSYRVPLDYDWRTENYLFVAAGTSIVAGILGLVHIGLSAKNDPTKQTSLGSKVVFFTTAFFTLSASIATLVSTIAVNVIHASVERSTCHLTLGGYPGGRFKCTRELAVCHIVPFLLWRDQDEAWKDCQDTRMSREMLYPLLAFSWVLVGVYGLRIWMDRKGESYLSAEERVERLRQEE</sequence>
<keyword evidence="1" id="KW-1133">Transmembrane helix</keyword>
<evidence type="ECO:0000313" key="3">
    <source>
        <dbReference type="Proteomes" id="UP000813461"/>
    </source>
</evidence>
<evidence type="ECO:0000256" key="1">
    <source>
        <dbReference type="SAM" id="Phobius"/>
    </source>
</evidence>
<accession>A0A8K0VWR9</accession>
<dbReference type="Proteomes" id="UP000813461">
    <property type="component" value="Unassembled WGS sequence"/>
</dbReference>
<feature type="transmembrane region" description="Helical" evidence="1">
    <location>
        <begin position="197"/>
        <end position="217"/>
    </location>
</feature>
<feature type="transmembrane region" description="Helical" evidence="1">
    <location>
        <begin position="77"/>
        <end position="98"/>
    </location>
</feature>
<dbReference type="EMBL" id="JAGMVJ010000012">
    <property type="protein sequence ID" value="KAH7084333.1"/>
    <property type="molecule type" value="Genomic_DNA"/>
</dbReference>
<keyword evidence="1" id="KW-0812">Transmembrane</keyword>
<comment type="caution">
    <text evidence="2">The sequence shown here is derived from an EMBL/GenBank/DDBJ whole genome shotgun (WGS) entry which is preliminary data.</text>
</comment>
<reference evidence="2" key="1">
    <citation type="journal article" date="2021" name="Nat. Commun.">
        <title>Genetic determinants of endophytism in the Arabidopsis root mycobiome.</title>
        <authorList>
            <person name="Mesny F."/>
            <person name="Miyauchi S."/>
            <person name="Thiergart T."/>
            <person name="Pickel B."/>
            <person name="Atanasova L."/>
            <person name="Karlsson M."/>
            <person name="Huettel B."/>
            <person name="Barry K.W."/>
            <person name="Haridas S."/>
            <person name="Chen C."/>
            <person name="Bauer D."/>
            <person name="Andreopoulos W."/>
            <person name="Pangilinan J."/>
            <person name="LaButti K."/>
            <person name="Riley R."/>
            <person name="Lipzen A."/>
            <person name="Clum A."/>
            <person name="Drula E."/>
            <person name="Henrissat B."/>
            <person name="Kohler A."/>
            <person name="Grigoriev I.V."/>
            <person name="Martin F.M."/>
            <person name="Hacquard S."/>
        </authorList>
    </citation>
    <scope>NUCLEOTIDE SEQUENCE</scope>
    <source>
        <strain evidence="2">MPI-SDFR-AT-0120</strain>
    </source>
</reference>
<name>A0A8K0VWR9_9PLEO</name>
<protein>
    <submittedName>
        <fullName evidence="2">Uncharacterized protein</fullName>
    </submittedName>
</protein>
<organism evidence="2 3">
    <name type="scientific">Paraphoma chrysanthemicola</name>
    <dbReference type="NCBI Taxonomy" id="798071"/>
    <lineage>
        <taxon>Eukaryota</taxon>
        <taxon>Fungi</taxon>
        <taxon>Dikarya</taxon>
        <taxon>Ascomycota</taxon>
        <taxon>Pezizomycotina</taxon>
        <taxon>Dothideomycetes</taxon>
        <taxon>Pleosporomycetidae</taxon>
        <taxon>Pleosporales</taxon>
        <taxon>Pleosporineae</taxon>
        <taxon>Phaeosphaeriaceae</taxon>
        <taxon>Paraphoma</taxon>
    </lineage>
</organism>
<keyword evidence="3" id="KW-1185">Reference proteome</keyword>
<proteinExistence type="predicted"/>
<feature type="transmembrane region" description="Helical" evidence="1">
    <location>
        <begin position="110"/>
        <end position="137"/>
    </location>
</feature>
<dbReference type="AlphaFoldDB" id="A0A8K0VWR9"/>